<sequence length="91" mass="9346">MNRPARRIRDANGSASPWNRAKDIDPRATLVSGSGRVIVSADPQLAAGALLVRGWQGSDAASLPVVDKDLGFGEVAVGRCGTLPLAIAVPA</sequence>
<gene>
    <name evidence="2" type="ORF">JOF46_004042</name>
</gene>
<evidence type="ECO:0000313" key="3">
    <source>
        <dbReference type="Proteomes" id="UP000766570"/>
    </source>
</evidence>
<protein>
    <submittedName>
        <fullName evidence="2">Uncharacterized protein</fullName>
    </submittedName>
</protein>
<proteinExistence type="predicted"/>
<organism evidence="2 3">
    <name type="scientific">Paeniglutamicibacter psychrophenolicus</name>
    <dbReference type="NCBI Taxonomy" id="257454"/>
    <lineage>
        <taxon>Bacteria</taxon>
        <taxon>Bacillati</taxon>
        <taxon>Actinomycetota</taxon>
        <taxon>Actinomycetes</taxon>
        <taxon>Micrococcales</taxon>
        <taxon>Micrococcaceae</taxon>
        <taxon>Paeniglutamicibacter</taxon>
    </lineage>
</organism>
<evidence type="ECO:0000313" key="2">
    <source>
        <dbReference type="EMBL" id="MBP2376130.1"/>
    </source>
</evidence>
<dbReference type="EMBL" id="JAGIOE010000001">
    <property type="protein sequence ID" value="MBP2376130.1"/>
    <property type="molecule type" value="Genomic_DNA"/>
</dbReference>
<keyword evidence="3" id="KW-1185">Reference proteome</keyword>
<feature type="region of interest" description="Disordered" evidence="1">
    <location>
        <begin position="1"/>
        <end position="21"/>
    </location>
</feature>
<name>A0ABS4WIU4_9MICC</name>
<accession>A0ABS4WIU4</accession>
<reference evidence="2 3" key="1">
    <citation type="submission" date="2021-03" db="EMBL/GenBank/DDBJ databases">
        <title>Sequencing the genomes of 1000 actinobacteria strains.</title>
        <authorList>
            <person name="Klenk H.-P."/>
        </authorList>
    </citation>
    <scope>NUCLEOTIDE SEQUENCE [LARGE SCALE GENOMIC DNA]</scope>
    <source>
        <strain evidence="2 3">DSM 15454</strain>
    </source>
</reference>
<dbReference type="RefSeq" id="WP_209910693.1">
    <property type="nucleotide sequence ID" value="NZ_BAAAMI010000003.1"/>
</dbReference>
<evidence type="ECO:0000256" key="1">
    <source>
        <dbReference type="SAM" id="MobiDB-lite"/>
    </source>
</evidence>
<dbReference type="Proteomes" id="UP000766570">
    <property type="component" value="Unassembled WGS sequence"/>
</dbReference>
<comment type="caution">
    <text evidence="2">The sequence shown here is derived from an EMBL/GenBank/DDBJ whole genome shotgun (WGS) entry which is preliminary data.</text>
</comment>